<feature type="non-terminal residue" evidence="1">
    <location>
        <position position="98"/>
    </location>
</feature>
<reference evidence="1 2" key="1">
    <citation type="submission" date="2014-06" db="EMBL/GenBank/DDBJ databases">
        <title>Evolutionary Origins and Diversification of the Mycorrhizal Mutualists.</title>
        <authorList>
            <consortium name="DOE Joint Genome Institute"/>
            <consortium name="Mycorrhizal Genomics Consortium"/>
            <person name="Kohler A."/>
            <person name="Kuo A."/>
            <person name="Nagy L.G."/>
            <person name="Floudas D."/>
            <person name="Copeland A."/>
            <person name="Barry K.W."/>
            <person name="Cichocki N."/>
            <person name="Veneault-Fourrey C."/>
            <person name="LaButti K."/>
            <person name="Lindquist E.A."/>
            <person name="Lipzen A."/>
            <person name="Lundell T."/>
            <person name="Morin E."/>
            <person name="Murat C."/>
            <person name="Riley R."/>
            <person name="Ohm R."/>
            <person name="Sun H."/>
            <person name="Tunlid A."/>
            <person name="Henrissat B."/>
            <person name="Grigoriev I.V."/>
            <person name="Hibbett D.S."/>
            <person name="Martin F."/>
        </authorList>
    </citation>
    <scope>NUCLEOTIDE SEQUENCE [LARGE SCALE GENOMIC DNA]</scope>
    <source>
        <strain evidence="1 2">SS14</strain>
    </source>
</reference>
<protein>
    <submittedName>
        <fullName evidence="1">Uncharacterized protein</fullName>
    </submittedName>
</protein>
<sequence length="98" mass="10763">GVAQGTCPFVVYGLTGENIDVHSKDEMVTSAIKYMELGGKSLGIGTANHLASIYNNPQLYPQAFPWLFPYGLGGIGNTRGFHAVPEVHRQRQLLMYHD</sequence>
<name>A0A0C9VF26_SPHS4</name>
<keyword evidence="2" id="KW-1185">Reference proteome</keyword>
<proteinExistence type="predicted"/>
<organism evidence="1 2">
    <name type="scientific">Sphaerobolus stellatus (strain SS14)</name>
    <dbReference type="NCBI Taxonomy" id="990650"/>
    <lineage>
        <taxon>Eukaryota</taxon>
        <taxon>Fungi</taxon>
        <taxon>Dikarya</taxon>
        <taxon>Basidiomycota</taxon>
        <taxon>Agaricomycotina</taxon>
        <taxon>Agaricomycetes</taxon>
        <taxon>Phallomycetidae</taxon>
        <taxon>Geastrales</taxon>
        <taxon>Sphaerobolaceae</taxon>
        <taxon>Sphaerobolus</taxon>
    </lineage>
</organism>
<dbReference type="OrthoDB" id="3221862at2759"/>
<accession>A0A0C9VF26</accession>
<dbReference type="EMBL" id="KN837148">
    <property type="protein sequence ID" value="KIJ39977.1"/>
    <property type="molecule type" value="Genomic_DNA"/>
</dbReference>
<feature type="non-terminal residue" evidence="1">
    <location>
        <position position="1"/>
    </location>
</feature>
<gene>
    <name evidence="1" type="ORF">M422DRAFT_78746</name>
</gene>
<dbReference type="Proteomes" id="UP000054279">
    <property type="component" value="Unassembled WGS sequence"/>
</dbReference>
<evidence type="ECO:0000313" key="2">
    <source>
        <dbReference type="Proteomes" id="UP000054279"/>
    </source>
</evidence>
<dbReference type="HOGENOM" id="CLU_154978_0_0_1"/>
<evidence type="ECO:0000313" key="1">
    <source>
        <dbReference type="EMBL" id="KIJ39977.1"/>
    </source>
</evidence>
<dbReference type="AlphaFoldDB" id="A0A0C9VF26"/>